<keyword evidence="3" id="KW-1185">Reference proteome</keyword>
<evidence type="ECO:0000313" key="3">
    <source>
        <dbReference type="Proteomes" id="UP000026714"/>
    </source>
</evidence>
<evidence type="ECO:0000313" key="2">
    <source>
        <dbReference type="EMBL" id="KDB52905.1"/>
    </source>
</evidence>
<feature type="compositionally biased region" description="Gly residues" evidence="1">
    <location>
        <begin position="1"/>
        <end position="10"/>
    </location>
</feature>
<dbReference type="EMBL" id="AZRA01000038">
    <property type="protein sequence ID" value="KDB52905.1"/>
    <property type="molecule type" value="Genomic_DNA"/>
</dbReference>
<protein>
    <submittedName>
        <fullName evidence="2">Uncharacterized protein</fullName>
    </submittedName>
</protein>
<proteinExistence type="predicted"/>
<evidence type="ECO:0000256" key="1">
    <source>
        <dbReference type="SAM" id="MobiDB-lite"/>
    </source>
</evidence>
<dbReference type="Proteomes" id="UP000026714">
    <property type="component" value="Unassembled WGS sequence"/>
</dbReference>
<accession>A0A059KNF3</accession>
<sequence length="57" mass="5855">MLFLAGGSGGNVAAQGTRADGQRHCAATPTDPLQRLRVTVEFIGAALTAFSGLIDRP</sequence>
<name>A0A059KNF3_9BURK</name>
<reference evidence="2 3" key="1">
    <citation type="journal article" date="2014" name="FEMS Microbiol. Ecol.">
        <title>Sphaerotilus natans encrusted with nanoball-shaped Fe(III) oxide minerals formed by nitrate-reducing mixotrophic Fe(II) oxidation.</title>
        <authorList>
            <person name="Park S."/>
            <person name="Kim D.H."/>
            <person name="Lee J.H."/>
            <person name="Hur H.G."/>
        </authorList>
    </citation>
    <scope>NUCLEOTIDE SEQUENCE [LARGE SCALE GENOMIC DNA]</scope>
    <source>
        <strain evidence="2 3">DSM 6575</strain>
    </source>
</reference>
<gene>
    <name evidence="2" type="ORF">X805_15090</name>
</gene>
<dbReference type="AlphaFoldDB" id="A0A059KNF3"/>
<comment type="caution">
    <text evidence="2">The sequence shown here is derived from an EMBL/GenBank/DDBJ whole genome shotgun (WGS) entry which is preliminary data.</text>
</comment>
<feature type="region of interest" description="Disordered" evidence="1">
    <location>
        <begin position="1"/>
        <end position="26"/>
    </location>
</feature>
<organism evidence="2 3">
    <name type="scientific">Sphaerotilus natans subsp. natans DSM 6575</name>
    <dbReference type="NCBI Taxonomy" id="1286631"/>
    <lineage>
        <taxon>Bacteria</taxon>
        <taxon>Pseudomonadati</taxon>
        <taxon>Pseudomonadota</taxon>
        <taxon>Betaproteobacteria</taxon>
        <taxon>Burkholderiales</taxon>
        <taxon>Sphaerotilaceae</taxon>
        <taxon>Sphaerotilus</taxon>
    </lineage>
</organism>